<dbReference type="GO" id="GO:0005829">
    <property type="term" value="C:cytosol"/>
    <property type="evidence" value="ECO:0007669"/>
    <property type="project" value="TreeGrafter"/>
</dbReference>
<dbReference type="InterPro" id="IPR002939">
    <property type="entry name" value="DnaJ_C"/>
</dbReference>
<protein>
    <recommendedName>
        <fullName evidence="2">J domain-containing protein</fullName>
    </recommendedName>
</protein>
<dbReference type="FunFam" id="1.10.287.110:FF:000072">
    <property type="entry name" value="DnaJ family protein"/>
    <property type="match status" value="1"/>
</dbReference>
<dbReference type="InterPro" id="IPR008971">
    <property type="entry name" value="HSP40/DnaJ_pept-bd"/>
</dbReference>
<dbReference type="EMBL" id="PYSW02000005">
    <property type="protein sequence ID" value="KAG2392380.1"/>
    <property type="molecule type" value="Genomic_DNA"/>
</dbReference>
<evidence type="ECO:0000256" key="1">
    <source>
        <dbReference type="ARBA" id="ARBA00023186"/>
    </source>
</evidence>
<comment type="caution">
    <text evidence="3">The sequence shown here is derived from an EMBL/GenBank/DDBJ whole genome shotgun (WGS) entry which is preliminary data.</text>
</comment>
<dbReference type="SMART" id="SM00271">
    <property type="entry name" value="DnaJ"/>
    <property type="match status" value="1"/>
</dbReference>
<dbReference type="FunFam" id="2.60.260.20:FF:000006">
    <property type="entry name" value="DnaJ subfamily B member 13"/>
    <property type="match status" value="1"/>
</dbReference>
<dbReference type="InterPro" id="IPR051339">
    <property type="entry name" value="DnaJ_subfamily_B"/>
</dbReference>
<dbReference type="GeneID" id="68105086"/>
<dbReference type="GO" id="GO:0051087">
    <property type="term" value="F:protein-folding chaperone binding"/>
    <property type="evidence" value="ECO:0007669"/>
    <property type="project" value="TreeGrafter"/>
</dbReference>
<keyword evidence="4" id="KW-1185">Reference proteome</keyword>
<dbReference type="Gene3D" id="1.10.287.110">
    <property type="entry name" value="DnaJ domain"/>
    <property type="match status" value="1"/>
</dbReference>
<evidence type="ECO:0000313" key="3">
    <source>
        <dbReference type="EMBL" id="KAG2392380.1"/>
    </source>
</evidence>
<dbReference type="InterPro" id="IPR036869">
    <property type="entry name" value="J_dom_sf"/>
</dbReference>
<accession>A0AA88KW82</accession>
<reference evidence="3 4" key="1">
    <citation type="journal article" date="2018" name="BMC Genomics">
        <title>The genome of Naegleria lovaniensis, the basis for a comparative approach to unravel pathogenicity factors of the human pathogenic amoeba N. fowleri.</title>
        <authorList>
            <person name="Liechti N."/>
            <person name="Schurch N."/>
            <person name="Bruggmann R."/>
            <person name="Wittwer M."/>
        </authorList>
    </citation>
    <scope>NUCLEOTIDE SEQUENCE [LARGE SCALE GENOMIC DNA]</scope>
    <source>
        <strain evidence="3 4">ATCC 30569</strain>
    </source>
</reference>
<dbReference type="PANTHER" id="PTHR24078:SF553">
    <property type="entry name" value="DNAJ HOMOLOG SUBFAMILY B MEMBER 5"/>
    <property type="match status" value="1"/>
</dbReference>
<feature type="domain" description="J" evidence="2">
    <location>
        <begin position="4"/>
        <end position="70"/>
    </location>
</feature>
<evidence type="ECO:0000259" key="2">
    <source>
        <dbReference type="PROSITE" id="PS50076"/>
    </source>
</evidence>
<dbReference type="Proteomes" id="UP000816034">
    <property type="component" value="Unassembled WGS sequence"/>
</dbReference>
<dbReference type="SUPFAM" id="SSF46565">
    <property type="entry name" value="Chaperone J-domain"/>
    <property type="match status" value="1"/>
</dbReference>
<evidence type="ECO:0000313" key="4">
    <source>
        <dbReference type="Proteomes" id="UP000816034"/>
    </source>
</evidence>
<dbReference type="CDD" id="cd10747">
    <property type="entry name" value="DnaJ_C"/>
    <property type="match status" value="1"/>
</dbReference>
<dbReference type="FunFam" id="2.60.260.20:FF:000002">
    <property type="entry name" value="Dnaj homolog subfamily b member"/>
    <property type="match status" value="1"/>
</dbReference>
<dbReference type="PANTHER" id="PTHR24078">
    <property type="entry name" value="DNAJ HOMOLOG SUBFAMILY C MEMBER"/>
    <property type="match status" value="1"/>
</dbReference>
<dbReference type="InterPro" id="IPR001623">
    <property type="entry name" value="DnaJ_domain"/>
</dbReference>
<dbReference type="Gene3D" id="2.60.260.20">
    <property type="entry name" value="Urease metallochaperone UreE, N-terminal domain"/>
    <property type="match status" value="2"/>
</dbReference>
<organism evidence="3 4">
    <name type="scientific">Naegleria lovaniensis</name>
    <name type="common">Amoeba</name>
    <dbReference type="NCBI Taxonomy" id="51637"/>
    <lineage>
        <taxon>Eukaryota</taxon>
        <taxon>Discoba</taxon>
        <taxon>Heterolobosea</taxon>
        <taxon>Tetramitia</taxon>
        <taxon>Eutetramitia</taxon>
        <taxon>Vahlkampfiidae</taxon>
        <taxon>Naegleria</taxon>
    </lineage>
</organism>
<dbReference type="SUPFAM" id="SSF49493">
    <property type="entry name" value="HSP40/DnaJ peptide-binding domain"/>
    <property type="match status" value="2"/>
</dbReference>
<dbReference type="PRINTS" id="PR00625">
    <property type="entry name" value="JDOMAIN"/>
</dbReference>
<dbReference type="CDD" id="cd06257">
    <property type="entry name" value="DnaJ"/>
    <property type="match status" value="1"/>
</dbReference>
<dbReference type="RefSeq" id="XP_044554274.1">
    <property type="nucleotide sequence ID" value="XM_044688420.1"/>
</dbReference>
<dbReference type="PROSITE" id="PS50076">
    <property type="entry name" value="DNAJ_2"/>
    <property type="match status" value="1"/>
</dbReference>
<dbReference type="GO" id="GO:0006457">
    <property type="term" value="P:protein folding"/>
    <property type="evidence" value="ECO:0007669"/>
    <property type="project" value="InterPro"/>
</dbReference>
<dbReference type="Pfam" id="PF01556">
    <property type="entry name" value="DnaJ_C"/>
    <property type="match status" value="1"/>
</dbReference>
<keyword evidence="1" id="KW-0143">Chaperone</keyword>
<name>A0AA88KW82_NAELO</name>
<dbReference type="Pfam" id="PF00226">
    <property type="entry name" value="DnaJ"/>
    <property type="match status" value="1"/>
</dbReference>
<dbReference type="GO" id="GO:0051082">
    <property type="term" value="F:unfolded protein binding"/>
    <property type="evidence" value="ECO:0007669"/>
    <property type="project" value="InterPro"/>
</dbReference>
<gene>
    <name evidence="3" type="ORF">C9374_012632</name>
</gene>
<dbReference type="AlphaFoldDB" id="A0AA88KW82"/>
<sequence>MGKDYYSILGVARSANEKDIKSAYRKLALKWHPDRNPDNKTMAEEKFKEIAEAYEVLSDSNKRAIYDQYGEEGLKGGIPSSGASGGFTTGGASFHFSNPEDIFRQFFGARSPFDSMFNMGGGFEDGDDFGTSFSFGPGSSFFKSTQQRGPRKAPDVVQKVVCSLEDLYKGKTKRIKITKQVLNPDGQTVRKESKILTFPIKRGFKKGTKIRFEKEGDQAPGIVPADVVFEIDELPHSTFQRDGNNLIYSPSISLKEALSGSVIEVKTLDDRVLRIPINDIVEPGYTKIVSGEGMPLSKDPDQKGDLIIKPNIMFPRYLSNQQKDALKKILP</sequence>
<dbReference type="InterPro" id="IPR018253">
    <property type="entry name" value="DnaJ_domain_CS"/>
</dbReference>
<proteinExistence type="predicted"/>
<dbReference type="PROSITE" id="PS00636">
    <property type="entry name" value="DNAJ_1"/>
    <property type="match status" value="1"/>
</dbReference>